<feature type="region of interest" description="Disordered" evidence="1">
    <location>
        <begin position="126"/>
        <end position="156"/>
    </location>
</feature>
<organism evidence="2 3">
    <name type="scientific">Somion occarium</name>
    <dbReference type="NCBI Taxonomy" id="3059160"/>
    <lineage>
        <taxon>Eukaryota</taxon>
        <taxon>Fungi</taxon>
        <taxon>Dikarya</taxon>
        <taxon>Basidiomycota</taxon>
        <taxon>Agaricomycotina</taxon>
        <taxon>Agaricomycetes</taxon>
        <taxon>Polyporales</taxon>
        <taxon>Cerrenaceae</taxon>
        <taxon>Somion</taxon>
    </lineage>
</organism>
<evidence type="ECO:0000256" key="1">
    <source>
        <dbReference type="SAM" id="MobiDB-lite"/>
    </source>
</evidence>
<keyword evidence="3" id="KW-1185">Reference proteome</keyword>
<accession>A0ABP1D5Y9</accession>
<protein>
    <submittedName>
        <fullName evidence="2">Uncharacterized protein</fullName>
    </submittedName>
</protein>
<name>A0ABP1D5Y9_9APHY</name>
<proteinExistence type="predicted"/>
<reference evidence="3" key="1">
    <citation type="submission" date="2024-04" db="EMBL/GenBank/DDBJ databases">
        <authorList>
            <person name="Shaw F."/>
            <person name="Minotto A."/>
        </authorList>
    </citation>
    <scope>NUCLEOTIDE SEQUENCE [LARGE SCALE GENOMIC DNA]</scope>
</reference>
<dbReference type="Proteomes" id="UP001497453">
    <property type="component" value="Chromosome 2"/>
</dbReference>
<evidence type="ECO:0000313" key="3">
    <source>
        <dbReference type="Proteomes" id="UP001497453"/>
    </source>
</evidence>
<sequence>MYITELGTRSIKNFCPTATWARTIVVSFSRLIIYTSTDGVLCLVATFDSEGDPVSHVILIVLSSQLSNRSTIKFSTRLPTSFSQIPAFALFQALFPWRDSVHQVILTMSQQQCFKRLLAKLRASVRPTRRKRPNSGPRNNKDCKRNVERARRTSKDLPTHMSAISLRRLPLQRWRRSSNVTLSAVSILDAVVVHLYSFVTGDAWSAYKATHKDGTLLDHVPVVVTQSLSKLPEYAYDEQVNEYNNTRPSEPGVTDTLLSPVKKMVNAVKALGYEPTLIL</sequence>
<gene>
    <name evidence="2" type="ORF">GFSPODELE1_LOCUS3999</name>
</gene>
<dbReference type="EMBL" id="OZ037945">
    <property type="protein sequence ID" value="CAL1702344.1"/>
    <property type="molecule type" value="Genomic_DNA"/>
</dbReference>
<evidence type="ECO:0000313" key="2">
    <source>
        <dbReference type="EMBL" id="CAL1702344.1"/>
    </source>
</evidence>
<feature type="compositionally biased region" description="Basic and acidic residues" evidence="1">
    <location>
        <begin position="139"/>
        <end position="156"/>
    </location>
</feature>